<comment type="caution">
    <text evidence="4">The sequence shown here is derived from an EMBL/GenBank/DDBJ whole genome shotgun (WGS) entry which is preliminary data.</text>
</comment>
<evidence type="ECO:0000256" key="1">
    <source>
        <dbReference type="ARBA" id="ARBA00008889"/>
    </source>
</evidence>
<reference evidence="4 5" key="1">
    <citation type="journal article" date="2019" name="Genome Biol. Evol.">
        <title>Insights into the evolution of the New World diploid cottons (Gossypium, subgenus Houzingenia) based on genome sequencing.</title>
        <authorList>
            <person name="Grover C.E."/>
            <person name="Arick M.A. 2nd"/>
            <person name="Thrash A."/>
            <person name="Conover J.L."/>
            <person name="Sanders W.S."/>
            <person name="Peterson D.G."/>
            <person name="Frelichowski J.E."/>
            <person name="Scheffler J.A."/>
            <person name="Scheffler B.E."/>
            <person name="Wendel J.F."/>
        </authorList>
    </citation>
    <scope>NUCLEOTIDE SEQUENCE [LARGE SCALE GENOMIC DNA]</scope>
    <source>
        <strain evidence="4">8</strain>
        <tissue evidence="4">Leaf</tissue>
    </source>
</reference>
<protein>
    <submittedName>
        <fullName evidence="4">Uncharacterized protein</fullName>
    </submittedName>
</protein>
<dbReference type="InterPro" id="IPR050323">
    <property type="entry name" value="Ribosomal_protein_uL10"/>
</dbReference>
<dbReference type="PANTHER" id="PTHR45699:SF3">
    <property type="entry name" value="LARGE RIBOSOMAL SUBUNIT PROTEIN UL10"/>
    <property type="match status" value="1"/>
</dbReference>
<name>A0A7J8PCG5_GOSRA</name>
<proteinExistence type="inferred from homology"/>
<organism evidence="4 5">
    <name type="scientific">Gossypium raimondii</name>
    <name type="common">Peruvian cotton</name>
    <name type="synonym">Gossypium klotzschianum subsp. raimondii</name>
    <dbReference type="NCBI Taxonomy" id="29730"/>
    <lineage>
        <taxon>Eukaryota</taxon>
        <taxon>Viridiplantae</taxon>
        <taxon>Streptophyta</taxon>
        <taxon>Embryophyta</taxon>
        <taxon>Tracheophyta</taxon>
        <taxon>Spermatophyta</taxon>
        <taxon>Magnoliopsida</taxon>
        <taxon>eudicotyledons</taxon>
        <taxon>Gunneridae</taxon>
        <taxon>Pentapetalae</taxon>
        <taxon>rosids</taxon>
        <taxon>malvids</taxon>
        <taxon>Malvales</taxon>
        <taxon>Malvaceae</taxon>
        <taxon>Malvoideae</taxon>
        <taxon>Gossypium</taxon>
    </lineage>
</organism>
<dbReference type="AlphaFoldDB" id="A0A7J8PCG5"/>
<gene>
    <name evidence="4" type="ORF">Gorai_017308</name>
</gene>
<comment type="similarity">
    <text evidence="1">Belongs to the universal ribosomal protein uL10 family.</text>
</comment>
<evidence type="ECO:0000256" key="2">
    <source>
        <dbReference type="ARBA" id="ARBA00022980"/>
    </source>
</evidence>
<keyword evidence="2" id="KW-0689">Ribosomal protein</keyword>
<sequence>MGKSTMMKRSIRMHAEMTGNQAFLNLIPLLQEDVGLMFTKGDLKQVNEEVAKYK</sequence>
<dbReference type="Gene3D" id="3.30.70.1730">
    <property type="match status" value="1"/>
</dbReference>
<evidence type="ECO:0000313" key="5">
    <source>
        <dbReference type="Proteomes" id="UP000593578"/>
    </source>
</evidence>
<dbReference type="InterPro" id="IPR043141">
    <property type="entry name" value="Ribosomal_uL10-like_sf"/>
</dbReference>
<dbReference type="GO" id="GO:0002181">
    <property type="term" value="P:cytoplasmic translation"/>
    <property type="evidence" value="ECO:0007669"/>
    <property type="project" value="TreeGrafter"/>
</dbReference>
<accession>A0A7J8PCG5</accession>
<dbReference type="GO" id="GO:0000027">
    <property type="term" value="P:ribosomal large subunit assembly"/>
    <property type="evidence" value="ECO:0007669"/>
    <property type="project" value="TreeGrafter"/>
</dbReference>
<dbReference type="EMBL" id="JABEZZ010000005">
    <property type="protein sequence ID" value="MBA0586572.1"/>
    <property type="molecule type" value="Genomic_DNA"/>
</dbReference>
<dbReference type="Proteomes" id="UP000593578">
    <property type="component" value="Unassembled WGS sequence"/>
</dbReference>
<evidence type="ECO:0000256" key="3">
    <source>
        <dbReference type="ARBA" id="ARBA00023274"/>
    </source>
</evidence>
<feature type="non-terminal residue" evidence="4">
    <location>
        <position position="54"/>
    </location>
</feature>
<evidence type="ECO:0000313" key="4">
    <source>
        <dbReference type="EMBL" id="MBA0586572.1"/>
    </source>
</evidence>
<dbReference type="GO" id="GO:0070180">
    <property type="term" value="F:large ribosomal subunit rRNA binding"/>
    <property type="evidence" value="ECO:0007669"/>
    <property type="project" value="TreeGrafter"/>
</dbReference>
<dbReference type="GO" id="GO:0003735">
    <property type="term" value="F:structural constituent of ribosome"/>
    <property type="evidence" value="ECO:0007669"/>
    <property type="project" value="TreeGrafter"/>
</dbReference>
<keyword evidence="3" id="KW-0687">Ribonucleoprotein</keyword>
<dbReference type="PANTHER" id="PTHR45699">
    <property type="entry name" value="60S ACIDIC RIBOSOMAL PROTEIN P0"/>
    <property type="match status" value="1"/>
</dbReference>
<dbReference type="GO" id="GO:0022625">
    <property type="term" value="C:cytosolic large ribosomal subunit"/>
    <property type="evidence" value="ECO:0007669"/>
    <property type="project" value="TreeGrafter"/>
</dbReference>